<evidence type="ECO:0000313" key="4">
    <source>
        <dbReference type="Proteomes" id="UP000602381"/>
    </source>
</evidence>
<keyword evidence="4" id="KW-1185">Reference proteome</keyword>
<dbReference type="EMBL" id="BMOV01000002">
    <property type="protein sequence ID" value="GGO06817.1"/>
    <property type="molecule type" value="Genomic_DNA"/>
</dbReference>
<dbReference type="Gene3D" id="1.10.101.10">
    <property type="entry name" value="PGBD-like superfamily/PGBD"/>
    <property type="match status" value="1"/>
</dbReference>
<gene>
    <name evidence="3" type="ORF">GCM10007972_05420</name>
</gene>
<name>A0ABQ2LAP1_9PROT</name>
<feature type="signal peptide" evidence="1">
    <location>
        <begin position="1"/>
        <end position="25"/>
    </location>
</feature>
<proteinExistence type="predicted"/>
<organism evidence="3 4">
    <name type="scientific">Iodidimonas muriae</name>
    <dbReference type="NCBI Taxonomy" id="261467"/>
    <lineage>
        <taxon>Bacteria</taxon>
        <taxon>Pseudomonadati</taxon>
        <taxon>Pseudomonadota</taxon>
        <taxon>Alphaproteobacteria</taxon>
        <taxon>Iodidimonadales</taxon>
        <taxon>Iodidimonadaceae</taxon>
        <taxon>Iodidimonas</taxon>
    </lineage>
</organism>
<protein>
    <recommendedName>
        <fullName evidence="2">Peptidoglycan binding-like domain-containing protein</fullName>
    </recommendedName>
</protein>
<reference evidence="4" key="1">
    <citation type="journal article" date="2019" name="Int. J. Syst. Evol. Microbiol.">
        <title>The Global Catalogue of Microorganisms (GCM) 10K type strain sequencing project: providing services to taxonomists for standard genome sequencing and annotation.</title>
        <authorList>
            <consortium name="The Broad Institute Genomics Platform"/>
            <consortium name="The Broad Institute Genome Sequencing Center for Infectious Disease"/>
            <person name="Wu L."/>
            <person name="Ma J."/>
        </authorList>
    </citation>
    <scope>NUCLEOTIDE SEQUENCE [LARGE SCALE GENOMIC DNA]</scope>
    <source>
        <strain evidence="4">JCM 17843</strain>
    </source>
</reference>
<accession>A0ABQ2LAP1</accession>
<comment type="caution">
    <text evidence="3">The sequence shown here is derived from an EMBL/GenBank/DDBJ whole genome shotgun (WGS) entry which is preliminary data.</text>
</comment>
<dbReference type="Proteomes" id="UP000602381">
    <property type="component" value="Unassembled WGS sequence"/>
</dbReference>
<dbReference type="InterPro" id="IPR036366">
    <property type="entry name" value="PGBDSf"/>
</dbReference>
<sequence length="208" mass="23121">MFKALAVSLSAACLATTFCTAPAWAADTNKRFAVEGGGAQACSLFLEAERDRKEQYTYYIGWVQGYLTALNRFQDDTFDMVPWQNTQFLTLALISFCKDNQDTPLFRATDYLSLIMSEQRLRSESKSLVLGQGDSSITIYQEILRRAQAKLIQGGFLEGTADGTFGPKTRLALEAFQKSKEIEVTGLPDQVTLFHLFAEGLPTSGKNR</sequence>
<dbReference type="InterPro" id="IPR002477">
    <property type="entry name" value="Peptidoglycan-bd-like"/>
</dbReference>
<feature type="chain" id="PRO_5045550363" description="Peptidoglycan binding-like domain-containing protein" evidence="1">
    <location>
        <begin position="26"/>
        <end position="208"/>
    </location>
</feature>
<dbReference type="SUPFAM" id="SSF47090">
    <property type="entry name" value="PGBD-like"/>
    <property type="match status" value="1"/>
</dbReference>
<evidence type="ECO:0000313" key="3">
    <source>
        <dbReference type="EMBL" id="GGO06817.1"/>
    </source>
</evidence>
<keyword evidence="1" id="KW-0732">Signal</keyword>
<feature type="domain" description="Peptidoglycan binding-like" evidence="2">
    <location>
        <begin position="144"/>
        <end position="193"/>
    </location>
</feature>
<evidence type="ECO:0000259" key="2">
    <source>
        <dbReference type="Pfam" id="PF01471"/>
    </source>
</evidence>
<dbReference type="Pfam" id="PF01471">
    <property type="entry name" value="PG_binding_1"/>
    <property type="match status" value="1"/>
</dbReference>
<dbReference type="InterPro" id="IPR036365">
    <property type="entry name" value="PGBD-like_sf"/>
</dbReference>
<evidence type="ECO:0000256" key="1">
    <source>
        <dbReference type="SAM" id="SignalP"/>
    </source>
</evidence>
<dbReference type="RefSeq" id="WP_150004153.1">
    <property type="nucleotide sequence ID" value="NZ_BMOV01000002.1"/>
</dbReference>